<keyword evidence="2" id="KW-0732">Signal</keyword>
<evidence type="ECO:0000256" key="2">
    <source>
        <dbReference type="SAM" id="SignalP"/>
    </source>
</evidence>
<feature type="region of interest" description="Disordered" evidence="1">
    <location>
        <begin position="23"/>
        <end position="76"/>
    </location>
</feature>
<dbReference type="EMBL" id="JAAVTK010000001">
    <property type="protein sequence ID" value="NKI87750.1"/>
    <property type="molecule type" value="Genomic_DNA"/>
</dbReference>
<feature type="chain" id="PRO_5046639426" description="Pentapeptide MXKDX repeat protein" evidence="2">
    <location>
        <begin position="23"/>
        <end position="76"/>
    </location>
</feature>
<evidence type="ECO:0000256" key="1">
    <source>
        <dbReference type="SAM" id="MobiDB-lite"/>
    </source>
</evidence>
<evidence type="ECO:0000313" key="3">
    <source>
        <dbReference type="EMBL" id="NKI87750.1"/>
    </source>
</evidence>
<dbReference type="RefSeq" id="WP_168671400.1">
    <property type="nucleotide sequence ID" value="NZ_JAAVTK010000001.1"/>
</dbReference>
<reference evidence="3 4" key="1">
    <citation type="submission" date="2020-03" db="EMBL/GenBank/DDBJ databases">
        <title>Genomic Encyclopedia of Type Strains, Phase IV (KMG-V): Genome sequencing to study the core and pangenomes of soil and plant-associated prokaryotes.</title>
        <authorList>
            <person name="Whitman W."/>
        </authorList>
    </citation>
    <scope>NUCLEOTIDE SEQUENCE [LARGE SCALE GENOMIC DNA]</scope>
    <source>
        <strain evidence="3 4">1B</strain>
    </source>
</reference>
<sequence>MNKSLKIVAALAFATCCFNASAQGTKPMAKDGKMESKSEEKMETKKMEMKENKMEAKGGKMHSGKMNSGKMTKGKM</sequence>
<proteinExistence type="predicted"/>
<feature type="signal peptide" evidence="2">
    <location>
        <begin position="1"/>
        <end position="22"/>
    </location>
</feature>
<keyword evidence="4" id="KW-1185">Reference proteome</keyword>
<name>A0ABX1HCQ9_9BACT</name>
<gene>
    <name evidence="3" type="ORF">HBN54_000329</name>
</gene>
<dbReference type="Proteomes" id="UP000717634">
    <property type="component" value="Unassembled WGS sequence"/>
</dbReference>
<organism evidence="3 4">
    <name type="scientific">Hymenobacter artigasi</name>
    <dbReference type="NCBI Taxonomy" id="2719616"/>
    <lineage>
        <taxon>Bacteria</taxon>
        <taxon>Pseudomonadati</taxon>
        <taxon>Bacteroidota</taxon>
        <taxon>Cytophagia</taxon>
        <taxon>Cytophagales</taxon>
        <taxon>Hymenobacteraceae</taxon>
        <taxon>Hymenobacter</taxon>
    </lineage>
</organism>
<evidence type="ECO:0008006" key="5">
    <source>
        <dbReference type="Google" id="ProtNLM"/>
    </source>
</evidence>
<protein>
    <recommendedName>
        <fullName evidence="5">Pentapeptide MXKDX repeat protein</fullName>
    </recommendedName>
</protein>
<accession>A0ABX1HCQ9</accession>
<evidence type="ECO:0000313" key="4">
    <source>
        <dbReference type="Proteomes" id="UP000717634"/>
    </source>
</evidence>
<comment type="caution">
    <text evidence="3">The sequence shown here is derived from an EMBL/GenBank/DDBJ whole genome shotgun (WGS) entry which is preliminary data.</text>
</comment>
<feature type="compositionally biased region" description="Basic and acidic residues" evidence="1">
    <location>
        <begin position="28"/>
        <end position="58"/>
    </location>
</feature>